<dbReference type="InterPro" id="IPR017981">
    <property type="entry name" value="GPCR_2-like_7TM"/>
</dbReference>
<dbReference type="InterPro" id="IPR015526">
    <property type="entry name" value="Frizzled/SFRP"/>
</dbReference>
<evidence type="ECO:0000313" key="15">
    <source>
        <dbReference type="EMBL" id="CAJ0564937.1"/>
    </source>
</evidence>
<keyword evidence="3" id="KW-0217">Developmental protein</keyword>
<keyword evidence="8" id="KW-0675">Receptor</keyword>
<dbReference type="PROSITE" id="PS50038">
    <property type="entry name" value="FZ"/>
    <property type="match status" value="1"/>
</dbReference>
<comment type="subcellular location">
    <subcellularLocation>
        <location evidence="1">Membrane</location>
        <topology evidence="1">Multi-pass membrane protein</topology>
    </subcellularLocation>
</comment>
<keyword evidence="5 11" id="KW-1133">Transmembrane helix</keyword>
<keyword evidence="12" id="KW-0732">Signal</keyword>
<dbReference type="PROSITE" id="PS50261">
    <property type="entry name" value="G_PROTEIN_RECEP_F2_4"/>
    <property type="match status" value="1"/>
</dbReference>
<keyword evidence="6 11" id="KW-0472">Membrane</keyword>
<dbReference type="Gene3D" id="1.10.2000.10">
    <property type="entry name" value="Frizzled cysteine-rich domain"/>
    <property type="match status" value="1"/>
</dbReference>
<evidence type="ECO:0000256" key="5">
    <source>
        <dbReference type="ARBA" id="ARBA00022989"/>
    </source>
</evidence>
<dbReference type="InterPro" id="IPR047105">
    <property type="entry name" value="Frizzled-4/Mom-5_7TM"/>
</dbReference>
<name>A0AA36FRP5_9BILA</name>
<organism evidence="15 16">
    <name type="scientific">Mesorhabditis spiculigera</name>
    <dbReference type="NCBI Taxonomy" id="96644"/>
    <lineage>
        <taxon>Eukaryota</taxon>
        <taxon>Metazoa</taxon>
        <taxon>Ecdysozoa</taxon>
        <taxon>Nematoda</taxon>
        <taxon>Chromadorea</taxon>
        <taxon>Rhabditida</taxon>
        <taxon>Rhabditina</taxon>
        <taxon>Rhabditomorpha</taxon>
        <taxon>Rhabditoidea</taxon>
        <taxon>Rhabditidae</taxon>
        <taxon>Mesorhabditinae</taxon>
        <taxon>Mesorhabditis</taxon>
    </lineage>
</organism>
<evidence type="ECO:0000259" key="14">
    <source>
        <dbReference type="PROSITE" id="PS50261"/>
    </source>
</evidence>
<evidence type="ECO:0000256" key="4">
    <source>
        <dbReference type="ARBA" id="ARBA00022692"/>
    </source>
</evidence>
<dbReference type="Gene3D" id="1.20.1070.10">
    <property type="entry name" value="Rhodopsin 7-helix transmembrane proteins"/>
    <property type="match status" value="1"/>
</dbReference>
<dbReference type="InterPro" id="IPR000539">
    <property type="entry name" value="Frizzled/Smoothened_7TM"/>
</dbReference>
<evidence type="ECO:0000256" key="11">
    <source>
        <dbReference type="SAM" id="Phobius"/>
    </source>
</evidence>
<evidence type="ECO:0000259" key="13">
    <source>
        <dbReference type="PROSITE" id="PS50038"/>
    </source>
</evidence>
<feature type="disulfide bond" evidence="9">
    <location>
        <begin position="111"/>
        <end position="135"/>
    </location>
</feature>
<feature type="domain" description="G-protein coupled receptors family 2 profile 2" evidence="14">
    <location>
        <begin position="215"/>
        <end position="532"/>
    </location>
</feature>
<dbReference type="SMART" id="SM01330">
    <property type="entry name" value="Frizzled"/>
    <property type="match status" value="1"/>
</dbReference>
<dbReference type="CDD" id="cd13951">
    <property type="entry name" value="7tmF_Frizzled_SMO"/>
    <property type="match status" value="1"/>
</dbReference>
<comment type="caution">
    <text evidence="15">The sequence shown here is derived from an EMBL/GenBank/DDBJ whole genome shotgun (WGS) entry which is preliminary data.</text>
</comment>
<feature type="signal peptide" evidence="12">
    <location>
        <begin position="1"/>
        <end position="16"/>
    </location>
</feature>
<dbReference type="AlphaFoldDB" id="A0AA36FRP5"/>
<dbReference type="PANTHER" id="PTHR11309">
    <property type="entry name" value="FRIZZLED"/>
    <property type="match status" value="1"/>
</dbReference>
<evidence type="ECO:0000256" key="2">
    <source>
        <dbReference type="ARBA" id="ARBA00008077"/>
    </source>
</evidence>
<dbReference type="GO" id="GO:0035567">
    <property type="term" value="P:non-canonical Wnt signaling pathway"/>
    <property type="evidence" value="ECO:0007669"/>
    <property type="project" value="TreeGrafter"/>
</dbReference>
<feature type="domain" description="FZ" evidence="13">
    <location>
        <begin position="31"/>
        <end position="147"/>
    </location>
</feature>
<protein>
    <recommendedName>
        <fullName evidence="17">Frizzled-1</fullName>
    </recommendedName>
</protein>
<feature type="transmembrane region" description="Helical" evidence="11">
    <location>
        <begin position="217"/>
        <end position="239"/>
    </location>
</feature>
<reference evidence="15" key="1">
    <citation type="submission" date="2023-06" db="EMBL/GenBank/DDBJ databases">
        <authorList>
            <person name="Delattre M."/>
        </authorList>
    </citation>
    <scope>NUCLEOTIDE SEQUENCE</scope>
    <source>
        <strain evidence="15">AF72</strain>
    </source>
</reference>
<comment type="caution">
    <text evidence="9">Lacks conserved residue(s) required for the propagation of feature annotation.</text>
</comment>
<feature type="transmembrane region" description="Helical" evidence="11">
    <location>
        <begin position="345"/>
        <end position="364"/>
    </location>
</feature>
<proteinExistence type="inferred from homology"/>
<dbReference type="EMBL" id="CATQJA010000942">
    <property type="protein sequence ID" value="CAJ0564937.1"/>
    <property type="molecule type" value="Genomic_DNA"/>
</dbReference>
<evidence type="ECO:0000256" key="7">
    <source>
        <dbReference type="ARBA" id="ARBA00023157"/>
    </source>
</evidence>
<evidence type="ECO:0000256" key="1">
    <source>
        <dbReference type="ARBA" id="ARBA00004141"/>
    </source>
</evidence>
<evidence type="ECO:0000256" key="6">
    <source>
        <dbReference type="ARBA" id="ARBA00023136"/>
    </source>
</evidence>
<keyword evidence="4 11" id="KW-0812">Transmembrane</keyword>
<dbReference type="Proteomes" id="UP001177023">
    <property type="component" value="Unassembled WGS sequence"/>
</dbReference>
<dbReference type="GO" id="GO:0042813">
    <property type="term" value="F:Wnt receptor activity"/>
    <property type="evidence" value="ECO:0007669"/>
    <property type="project" value="TreeGrafter"/>
</dbReference>
<dbReference type="SUPFAM" id="SSF63501">
    <property type="entry name" value="Frizzled cysteine-rich domain"/>
    <property type="match status" value="1"/>
</dbReference>
<dbReference type="SMART" id="SM00063">
    <property type="entry name" value="FRI"/>
    <property type="match status" value="1"/>
</dbReference>
<dbReference type="InterPro" id="IPR036790">
    <property type="entry name" value="Frizzled_dom_sf"/>
</dbReference>
<evidence type="ECO:0000313" key="16">
    <source>
        <dbReference type="Proteomes" id="UP001177023"/>
    </source>
</evidence>
<feature type="chain" id="PRO_5041332317" description="Frizzled-1" evidence="12">
    <location>
        <begin position="17"/>
        <end position="577"/>
    </location>
</feature>
<evidence type="ECO:0000256" key="3">
    <source>
        <dbReference type="ARBA" id="ARBA00022473"/>
    </source>
</evidence>
<evidence type="ECO:0008006" key="17">
    <source>
        <dbReference type="Google" id="ProtNLM"/>
    </source>
</evidence>
<dbReference type="PANTHER" id="PTHR11309:SF47">
    <property type="entry name" value="FRIZZLED"/>
    <property type="match status" value="1"/>
</dbReference>
<evidence type="ECO:0000256" key="8">
    <source>
        <dbReference type="ARBA" id="ARBA00023170"/>
    </source>
</evidence>
<feature type="disulfide bond" evidence="9">
    <location>
        <begin position="36"/>
        <end position="97"/>
    </location>
</feature>
<feature type="transmembrane region" description="Helical" evidence="11">
    <location>
        <begin position="433"/>
        <end position="457"/>
    </location>
</feature>
<dbReference type="GO" id="GO:0017147">
    <property type="term" value="F:Wnt-protein binding"/>
    <property type="evidence" value="ECO:0007669"/>
    <property type="project" value="TreeGrafter"/>
</dbReference>
<dbReference type="GO" id="GO:0060070">
    <property type="term" value="P:canonical Wnt signaling pathway"/>
    <property type="evidence" value="ECO:0007669"/>
    <property type="project" value="TreeGrafter"/>
</dbReference>
<feature type="transmembrane region" description="Helical" evidence="11">
    <location>
        <begin position="384"/>
        <end position="412"/>
    </location>
</feature>
<feature type="region of interest" description="Disordered" evidence="10">
    <location>
        <begin position="557"/>
        <end position="577"/>
    </location>
</feature>
<feature type="non-terminal residue" evidence="15">
    <location>
        <position position="577"/>
    </location>
</feature>
<feature type="transmembrane region" description="Helical" evidence="11">
    <location>
        <begin position="503"/>
        <end position="525"/>
    </location>
</feature>
<keyword evidence="16" id="KW-1185">Reference proteome</keyword>
<comment type="similarity">
    <text evidence="2">Belongs to the G-protein coupled receptor Fz/Smo family.</text>
</comment>
<evidence type="ECO:0000256" key="9">
    <source>
        <dbReference type="PROSITE-ProRule" id="PRU00090"/>
    </source>
</evidence>
<dbReference type="PRINTS" id="PR00489">
    <property type="entry name" value="FRIZZLED"/>
</dbReference>
<feature type="transmembrane region" description="Helical" evidence="11">
    <location>
        <begin position="251"/>
        <end position="271"/>
    </location>
</feature>
<accession>A0AA36FRP5</accession>
<feature type="disulfide bond" evidence="9">
    <location>
        <begin position="44"/>
        <end position="90"/>
    </location>
</feature>
<gene>
    <name evidence="15" type="ORF">MSPICULIGERA_LOCUS3601</name>
</gene>
<evidence type="ECO:0000256" key="10">
    <source>
        <dbReference type="SAM" id="MobiDB-lite"/>
    </source>
</evidence>
<feature type="compositionally biased region" description="Basic residues" evidence="10">
    <location>
        <begin position="564"/>
        <end position="577"/>
    </location>
</feature>
<evidence type="ECO:0000256" key="12">
    <source>
        <dbReference type="SAM" id="SignalP"/>
    </source>
</evidence>
<dbReference type="Pfam" id="PF01392">
    <property type="entry name" value="Fz"/>
    <property type="match status" value="1"/>
</dbReference>
<dbReference type="GO" id="GO:0005886">
    <property type="term" value="C:plasma membrane"/>
    <property type="evidence" value="ECO:0007669"/>
    <property type="project" value="TreeGrafter"/>
</dbReference>
<dbReference type="Pfam" id="PF01534">
    <property type="entry name" value="Frizzled"/>
    <property type="match status" value="1"/>
</dbReference>
<dbReference type="InterPro" id="IPR020067">
    <property type="entry name" value="Frizzled_dom"/>
</dbReference>
<feature type="transmembrane region" description="Helical" evidence="11">
    <location>
        <begin position="303"/>
        <end position="325"/>
    </location>
</feature>
<sequence length="577" mass="64887">MMAWTQLIILAFLAHASFQDSAVYSPPLHKSPAQKCVPITMHSCQDLEYNLTVYPNLLNHQNEKDAEEAIRQFQPLMKVKCSEDIKLFLCTIYAPVCTVLEQPIQPCRHLCQSARDGCETLMNKFGFHWPEQLECNLFPVDGICVGENKSSTSAPPARSHNHPAELECPSLMKTPFHLNGAFLQLNAGKIAECSLPCSADAHVPTFFDARTRRWLRLWTGLCAVACFFGSLFTICTFLIDLNTRFKYPVRPILYMALCYFGLSVIYMIGVFGDDRFACGEHASGQSQLVNQGVDKFPCSALAVAHYFFTLASCVWWVVLCLAWFLTATRHWGFEFIESMWLHFHALAWGLPGILSIVVLITNSFDGDVFTGICSVGNLRGDALFWYLVVPIGSALTVGLVLLMMGIFSMVRIRKYIKLQQVDVEKLINKIEKLMLRITGFSAIYVLATAAFAGILFYQSRQTPFWIETWYGQRCASAQRADFGFHRAAKECAPLNTDSAPPEILLFVMKYLLHLVVGVTCAIWVMSVKTMGSYKRCWNRVVRGRTIVATADDELMPMGGGPVRPGHHQQIRGIHAQR</sequence>
<keyword evidence="7 9" id="KW-1015">Disulfide bond</keyword>